<dbReference type="PRINTS" id="PR00449">
    <property type="entry name" value="RASTRNSFRMNG"/>
</dbReference>
<accession>A0AA39WLF6</accession>
<dbReference type="Gene3D" id="3.40.50.300">
    <property type="entry name" value="P-loop containing nucleotide triphosphate hydrolases"/>
    <property type="match status" value="1"/>
</dbReference>
<dbReference type="Proteomes" id="UP001175000">
    <property type="component" value="Unassembled WGS sequence"/>
</dbReference>
<dbReference type="PANTHER" id="PTHR24070">
    <property type="entry name" value="RAS, DI-RAS, AND RHEB FAMILY MEMBERS OF SMALL GTPASE SUPERFAMILY"/>
    <property type="match status" value="1"/>
</dbReference>
<dbReference type="SUPFAM" id="SSF52540">
    <property type="entry name" value="P-loop containing nucleoside triphosphate hydrolases"/>
    <property type="match status" value="1"/>
</dbReference>
<sequence>MVLRPSLGLETIPESPTVSRPRPVPVPFLGLESTYDPGAAHETYKIAVIGDAGVGKTSLISQFLNGTSPESYSPTIEDWNICPAIIGGRNCSLHILDTGGDEACSSILMDDWIRAVDGFMVVYAIERRRSYTESGRLYRIVSQQQRSRRAVESRTATFPAAVLIGLRMDHPRDREVSFQEARARAGELGTEHLEFSMAPGEVDEVRLRESFGIIIRLIQRQRAGQHLGATAIS</sequence>
<dbReference type="GO" id="GO:0016020">
    <property type="term" value="C:membrane"/>
    <property type="evidence" value="ECO:0007669"/>
    <property type="project" value="InterPro"/>
</dbReference>
<dbReference type="GO" id="GO:0003924">
    <property type="term" value="F:GTPase activity"/>
    <property type="evidence" value="ECO:0007669"/>
    <property type="project" value="InterPro"/>
</dbReference>
<dbReference type="SMART" id="SM00175">
    <property type="entry name" value="RAB"/>
    <property type="match status" value="1"/>
</dbReference>
<dbReference type="GO" id="GO:0007165">
    <property type="term" value="P:signal transduction"/>
    <property type="evidence" value="ECO:0007669"/>
    <property type="project" value="InterPro"/>
</dbReference>
<dbReference type="Pfam" id="PF00071">
    <property type="entry name" value="Ras"/>
    <property type="match status" value="1"/>
</dbReference>
<evidence type="ECO:0000256" key="2">
    <source>
        <dbReference type="ARBA" id="ARBA00023134"/>
    </source>
</evidence>
<dbReference type="AlphaFoldDB" id="A0AA39WLF6"/>
<keyword evidence="3" id="KW-0378">Hydrolase</keyword>
<evidence type="ECO:0000256" key="1">
    <source>
        <dbReference type="ARBA" id="ARBA00022741"/>
    </source>
</evidence>
<dbReference type="GO" id="GO:0005525">
    <property type="term" value="F:GTP binding"/>
    <property type="evidence" value="ECO:0007669"/>
    <property type="project" value="UniProtKB-KW"/>
</dbReference>
<reference evidence="3" key="1">
    <citation type="submission" date="2023-06" db="EMBL/GenBank/DDBJ databases">
        <title>Genome-scale phylogeny and comparative genomics of the fungal order Sordariales.</title>
        <authorList>
            <consortium name="Lawrence Berkeley National Laboratory"/>
            <person name="Hensen N."/>
            <person name="Bonometti L."/>
            <person name="Westerberg I."/>
            <person name="Brannstrom I.O."/>
            <person name="Guillou S."/>
            <person name="Cros-Aarteil S."/>
            <person name="Calhoun S."/>
            <person name="Haridas S."/>
            <person name="Kuo A."/>
            <person name="Mondo S."/>
            <person name="Pangilinan J."/>
            <person name="Riley R."/>
            <person name="Labutti K."/>
            <person name="Andreopoulos B."/>
            <person name="Lipzen A."/>
            <person name="Chen C."/>
            <person name="Yanf M."/>
            <person name="Daum C."/>
            <person name="Ng V."/>
            <person name="Clum A."/>
            <person name="Steindorff A."/>
            <person name="Ohm R."/>
            <person name="Martin F."/>
            <person name="Silar P."/>
            <person name="Natvig D."/>
            <person name="Lalanne C."/>
            <person name="Gautier V."/>
            <person name="Ament-Velasquez S.L."/>
            <person name="Kruys A."/>
            <person name="Hutchinson M.I."/>
            <person name="Powell A.J."/>
            <person name="Barry K."/>
            <person name="Miller A.N."/>
            <person name="Grigoriev I.V."/>
            <person name="Debuchy R."/>
            <person name="Gladieux P."/>
            <person name="Thoren M.H."/>
            <person name="Johannesson H."/>
        </authorList>
    </citation>
    <scope>NUCLEOTIDE SEQUENCE</scope>
    <source>
        <strain evidence="3">CBS 606.72</strain>
    </source>
</reference>
<protein>
    <submittedName>
        <fullName evidence="3">P-loop containing nucleoside triphosphate hydrolase protein</fullName>
    </submittedName>
</protein>
<comment type="caution">
    <text evidence="3">The sequence shown here is derived from an EMBL/GenBank/DDBJ whole genome shotgun (WGS) entry which is preliminary data.</text>
</comment>
<dbReference type="PROSITE" id="PS51421">
    <property type="entry name" value="RAS"/>
    <property type="match status" value="1"/>
</dbReference>
<dbReference type="PROSITE" id="PS51419">
    <property type="entry name" value="RAB"/>
    <property type="match status" value="1"/>
</dbReference>
<dbReference type="InterPro" id="IPR027417">
    <property type="entry name" value="P-loop_NTPase"/>
</dbReference>
<dbReference type="SMART" id="SM00173">
    <property type="entry name" value="RAS"/>
    <property type="match status" value="1"/>
</dbReference>
<gene>
    <name evidence="3" type="ORF">B0T14DRAFT_435395</name>
</gene>
<evidence type="ECO:0000313" key="3">
    <source>
        <dbReference type="EMBL" id="KAK0617567.1"/>
    </source>
</evidence>
<organism evidence="3 4">
    <name type="scientific">Immersiella caudata</name>
    <dbReference type="NCBI Taxonomy" id="314043"/>
    <lineage>
        <taxon>Eukaryota</taxon>
        <taxon>Fungi</taxon>
        <taxon>Dikarya</taxon>
        <taxon>Ascomycota</taxon>
        <taxon>Pezizomycotina</taxon>
        <taxon>Sordariomycetes</taxon>
        <taxon>Sordariomycetidae</taxon>
        <taxon>Sordariales</taxon>
        <taxon>Lasiosphaeriaceae</taxon>
        <taxon>Immersiella</taxon>
    </lineage>
</organism>
<dbReference type="SMART" id="SM00174">
    <property type="entry name" value="RHO"/>
    <property type="match status" value="1"/>
</dbReference>
<dbReference type="InterPro" id="IPR001806">
    <property type="entry name" value="Small_GTPase"/>
</dbReference>
<keyword evidence="2" id="KW-0342">GTP-binding</keyword>
<name>A0AA39WLF6_9PEZI</name>
<evidence type="ECO:0000313" key="4">
    <source>
        <dbReference type="Proteomes" id="UP001175000"/>
    </source>
</evidence>
<dbReference type="InterPro" id="IPR020849">
    <property type="entry name" value="Small_GTPase_Ras-type"/>
</dbReference>
<dbReference type="EMBL" id="JAULSU010000005">
    <property type="protein sequence ID" value="KAK0617567.1"/>
    <property type="molecule type" value="Genomic_DNA"/>
</dbReference>
<proteinExistence type="predicted"/>
<keyword evidence="4" id="KW-1185">Reference proteome</keyword>
<keyword evidence="1" id="KW-0547">Nucleotide-binding</keyword>